<accession>A0AAV6Y6I6</accession>
<dbReference type="Gene3D" id="1.10.10.10">
    <property type="entry name" value="Winged helix-like DNA-binding domain superfamily/Winged helix DNA-binding domain"/>
    <property type="match status" value="1"/>
</dbReference>
<dbReference type="InterPro" id="IPR002182">
    <property type="entry name" value="NB-ARC"/>
</dbReference>
<dbReference type="Gene3D" id="3.80.10.10">
    <property type="entry name" value="Ribonuclease Inhibitor"/>
    <property type="match status" value="1"/>
</dbReference>
<dbReference type="SUPFAM" id="SSF52540">
    <property type="entry name" value="P-loop containing nucleoside triphosphate hydrolases"/>
    <property type="match status" value="1"/>
</dbReference>
<dbReference type="PRINTS" id="PR00364">
    <property type="entry name" value="DISEASERSIST"/>
</dbReference>
<evidence type="ECO:0000256" key="1">
    <source>
        <dbReference type="ARBA" id="ARBA00002074"/>
    </source>
</evidence>
<evidence type="ECO:0000256" key="8">
    <source>
        <dbReference type="ARBA" id="ARBA00022741"/>
    </source>
</evidence>
<dbReference type="SUPFAM" id="SSF52047">
    <property type="entry name" value="RNI-like"/>
    <property type="match status" value="1"/>
</dbReference>
<dbReference type="InterPro" id="IPR032675">
    <property type="entry name" value="LRR_dom_sf"/>
</dbReference>
<evidence type="ECO:0000256" key="3">
    <source>
        <dbReference type="ARBA" id="ARBA00008894"/>
    </source>
</evidence>
<dbReference type="PANTHER" id="PTHR23155">
    <property type="entry name" value="DISEASE RESISTANCE PROTEIN RP"/>
    <property type="match status" value="1"/>
</dbReference>
<proteinExistence type="inferred from homology"/>
<dbReference type="EMBL" id="WHWC01000002">
    <property type="protein sequence ID" value="KAG8388369.1"/>
    <property type="molecule type" value="Genomic_DNA"/>
</dbReference>
<dbReference type="InterPro" id="IPR055414">
    <property type="entry name" value="LRR_R13L4/SHOC2-like"/>
</dbReference>
<evidence type="ECO:0000313" key="15">
    <source>
        <dbReference type="EMBL" id="KAG8388369.1"/>
    </source>
</evidence>
<dbReference type="Gene3D" id="1.20.5.4130">
    <property type="match status" value="1"/>
</dbReference>
<dbReference type="InterPro" id="IPR044974">
    <property type="entry name" value="Disease_R_plants"/>
</dbReference>
<evidence type="ECO:0000256" key="4">
    <source>
        <dbReference type="ARBA" id="ARBA00022490"/>
    </source>
</evidence>
<feature type="domain" description="NB-ARC" evidence="12">
    <location>
        <begin position="184"/>
        <end position="353"/>
    </location>
</feature>
<dbReference type="GO" id="GO:0009626">
    <property type="term" value="P:plant-type hypersensitive response"/>
    <property type="evidence" value="ECO:0007669"/>
    <property type="project" value="UniProtKB-KW"/>
</dbReference>
<evidence type="ECO:0000259" key="12">
    <source>
        <dbReference type="Pfam" id="PF00931"/>
    </source>
</evidence>
<dbReference type="GO" id="GO:0005737">
    <property type="term" value="C:cytoplasm"/>
    <property type="evidence" value="ECO:0007669"/>
    <property type="project" value="UniProtKB-SubCell"/>
</dbReference>
<keyword evidence="4" id="KW-0963">Cytoplasm</keyword>
<evidence type="ECO:0000256" key="7">
    <source>
        <dbReference type="ARBA" id="ARBA00022737"/>
    </source>
</evidence>
<feature type="region of interest" description="Disordered" evidence="11">
    <location>
        <begin position="153"/>
        <end position="174"/>
    </location>
</feature>
<dbReference type="AlphaFoldDB" id="A0AAV6Y6I6"/>
<comment type="function">
    <text evidence="1">Confers resistance to late blight (Phytophthora infestans) races carrying the avirulence gene Avr1. Resistance proteins guard the plant against pathogens that contain an appropriate avirulence protein via an indirect interaction with this avirulence protein. That triggers a defense system including the hypersensitive response, which restricts the pathogen growth.</text>
</comment>
<keyword evidence="7" id="KW-0677">Repeat</keyword>
<feature type="domain" description="Disease resistance protein winged helix" evidence="13">
    <location>
        <begin position="438"/>
        <end position="508"/>
    </location>
</feature>
<evidence type="ECO:0000256" key="9">
    <source>
        <dbReference type="ARBA" id="ARBA00022821"/>
    </source>
</evidence>
<dbReference type="Gene3D" id="1.10.8.430">
    <property type="entry name" value="Helical domain of apoptotic protease-activating factors"/>
    <property type="match status" value="1"/>
</dbReference>
<dbReference type="Pfam" id="PF23598">
    <property type="entry name" value="LRR_14"/>
    <property type="match status" value="1"/>
</dbReference>
<keyword evidence="16" id="KW-1185">Reference proteome</keyword>
<gene>
    <name evidence="15" type="ORF">BUALT_Bualt02G0118800</name>
</gene>
<dbReference type="GO" id="GO:0043531">
    <property type="term" value="F:ADP binding"/>
    <property type="evidence" value="ECO:0007669"/>
    <property type="project" value="InterPro"/>
</dbReference>
<sequence length="880" mass="102406">MAYYATLVSVMQLLEEITHDHYRYRNLALNNKQIMKSLHEKFNLLVGSLEDYTSNNDEAAVCLETRIRDVAYQAEYIIEYQISNLFYRSKVETIEMVLRHLISTFKKVILRKHEPQRFEEYFEYDQPLQKVKEEVDSLLEEVTRIKRSSHDRNEDVQLNYDSDPDVGGSEQAPNIGSTTVGFDEHLTTIKAQLCGDSCKFQIISIVGMGGIGKTTLAKNVFDDSLIAYHFHIRLWVTISQDYHIQRVLRSIEDSINVDNREKPKMNEGELPEYIYKHLKGRRYLIVMDDMWDTKVWDDVKRIFPDDHNGSRIMLTTRLSNVAGYAGTLGSLHQIKFLNKEQSWNLLQEKLFGQEYCPRELKDLGEYIADCCQGLPLAIVMVAGLLSNVSKARYEWKKIACNVSSIVTSSDDAHFEKILSLSFNHLPHHLKPCFLYMGVFPEDYEICASTLVRLWMAEGLLRPIESKSLEEVGEEYLKDLVNRNLVMMIKKRYDGEIKYCSIHDLLRELCTKRRFENFFHVLDKKIVGRSAYLSFYHRSSTRPDDSNRSCLRSILYFRDSEDSEGSLAYRCLRVLDAQRIKLRSFPYSVFNLFHLRYLAFGFLGNVRYRIPPTISRLRHLQTLIVDGVISLPSEIWMMPQLRHVFARCLYLPPVIPTDAAVAGKVHVLEYLQTLSSVINFTLTNEILEMIPNLKTLKVLSYENKWQQYWNNLAHLLQLEKLSVIFVEKGPRFVDPFPMSFAFPKNLKTLSLGGCKLPWKDMTVVGSLPKLEVLKLYTSAMEGEVWEPIEGEFLQLKFLLLEMLHLKHWRVEDIHFPRLEHLRISWCAHLKKIPLEIGEIPTLKLIEVVNNPPVADSAKKIQQEQQNMGNDILQVYVFPQNQ</sequence>
<keyword evidence="5" id="KW-0433">Leucine-rich repeat</keyword>
<evidence type="ECO:0000259" key="13">
    <source>
        <dbReference type="Pfam" id="PF23559"/>
    </source>
</evidence>
<reference evidence="15" key="1">
    <citation type="submission" date="2019-10" db="EMBL/GenBank/DDBJ databases">
        <authorList>
            <person name="Zhang R."/>
            <person name="Pan Y."/>
            <person name="Wang J."/>
            <person name="Ma R."/>
            <person name="Yu S."/>
        </authorList>
    </citation>
    <scope>NUCLEOTIDE SEQUENCE</scope>
    <source>
        <strain evidence="15">LA-IB0</strain>
        <tissue evidence="15">Leaf</tissue>
    </source>
</reference>
<dbReference type="Pfam" id="PF23559">
    <property type="entry name" value="WHD_DRP"/>
    <property type="match status" value="1"/>
</dbReference>
<protein>
    <submittedName>
        <fullName evidence="15">Uncharacterized protein</fullName>
    </submittedName>
</protein>
<dbReference type="GO" id="GO:0005524">
    <property type="term" value="F:ATP binding"/>
    <property type="evidence" value="ECO:0007669"/>
    <property type="project" value="UniProtKB-KW"/>
</dbReference>
<organism evidence="15 16">
    <name type="scientific">Buddleja alternifolia</name>
    <dbReference type="NCBI Taxonomy" id="168488"/>
    <lineage>
        <taxon>Eukaryota</taxon>
        <taxon>Viridiplantae</taxon>
        <taxon>Streptophyta</taxon>
        <taxon>Embryophyta</taxon>
        <taxon>Tracheophyta</taxon>
        <taxon>Spermatophyta</taxon>
        <taxon>Magnoliopsida</taxon>
        <taxon>eudicotyledons</taxon>
        <taxon>Gunneridae</taxon>
        <taxon>Pentapetalae</taxon>
        <taxon>asterids</taxon>
        <taxon>lamiids</taxon>
        <taxon>Lamiales</taxon>
        <taxon>Scrophulariaceae</taxon>
        <taxon>Buddlejeae</taxon>
        <taxon>Buddleja</taxon>
    </lineage>
</organism>
<evidence type="ECO:0000313" key="16">
    <source>
        <dbReference type="Proteomes" id="UP000826271"/>
    </source>
</evidence>
<dbReference type="FunFam" id="1.10.10.10:FF:000322">
    <property type="entry name" value="Probable disease resistance protein At1g63360"/>
    <property type="match status" value="1"/>
</dbReference>
<evidence type="ECO:0000259" key="14">
    <source>
        <dbReference type="Pfam" id="PF23598"/>
    </source>
</evidence>
<dbReference type="Gene3D" id="3.40.50.300">
    <property type="entry name" value="P-loop containing nucleotide triphosphate hydrolases"/>
    <property type="match status" value="1"/>
</dbReference>
<evidence type="ECO:0000256" key="5">
    <source>
        <dbReference type="ARBA" id="ARBA00022614"/>
    </source>
</evidence>
<comment type="similarity">
    <text evidence="3">Belongs to the disease resistance NB-LRR family.</text>
</comment>
<keyword evidence="10" id="KW-0067">ATP-binding</keyword>
<dbReference type="InterPro" id="IPR042197">
    <property type="entry name" value="Apaf_helical"/>
</dbReference>
<dbReference type="GO" id="GO:0051607">
    <property type="term" value="P:defense response to virus"/>
    <property type="evidence" value="ECO:0007669"/>
    <property type="project" value="UniProtKB-ARBA"/>
</dbReference>
<evidence type="ECO:0000256" key="10">
    <source>
        <dbReference type="ARBA" id="ARBA00022840"/>
    </source>
</evidence>
<dbReference type="Proteomes" id="UP000826271">
    <property type="component" value="Unassembled WGS sequence"/>
</dbReference>
<evidence type="ECO:0000256" key="2">
    <source>
        <dbReference type="ARBA" id="ARBA00004496"/>
    </source>
</evidence>
<dbReference type="Pfam" id="PF00931">
    <property type="entry name" value="NB-ARC"/>
    <property type="match status" value="1"/>
</dbReference>
<comment type="caution">
    <text evidence="15">The sequence shown here is derived from an EMBL/GenBank/DDBJ whole genome shotgun (WGS) entry which is preliminary data.</text>
</comment>
<keyword evidence="8" id="KW-0547">Nucleotide-binding</keyword>
<keyword evidence="9" id="KW-0611">Plant defense</keyword>
<dbReference type="PANTHER" id="PTHR23155:SF1152">
    <property type="entry name" value="AAA+ ATPASE DOMAIN-CONTAINING PROTEIN"/>
    <property type="match status" value="1"/>
</dbReference>
<keyword evidence="6" id="KW-0381">Hypersensitive response</keyword>
<dbReference type="InterPro" id="IPR036388">
    <property type="entry name" value="WH-like_DNA-bd_sf"/>
</dbReference>
<feature type="domain" description="Disease resistance R13L4/SHOC-2-like LRR" evidence="14">
    <location>
        <begin position="550"/>
        <end position="754"/>
    </location>
</feature>
<name>A0AAV6Y6I6_9LAMI</name>
<dbReference type="InterPro" id="IPR058922">
    <property type="entry name" value="WHD_DRP"/>
</dbReference>
<comment type="subcellular location">
    <subcellularLocation>
        <location evidence="2">Cytoplasm</location>
    </subcellularLocation>
</comment>
<dbReference type="FunFam" id="3.40.50.300:FF:001091">
    <property type="entry name" value="Probable disease resistance protein At1g61300"/>
    <property type="match status" value="1"/>
</dbReference>
<evidence type="ECO:0000256" key="11">
    <source>
        <dbReference type="SAM" id="MobiDB-lite"/>
    </source>
</evidence>
<dbReference type="InterPro" id="IPR027417">
    <property type="entry name" value="P-loop_NTPase"/>
</dbReference>
<evidence type="ECO:0000256" key="6">
    <source>
        <dbReference type="ARBA" id="ARBA00022667"/>
    </source>
</evidence>